<evidence type="ECO:0000313" key="1">
    <source>
        <dbReference type="EMBL" id="GAA4451108.1"/>
    </source>
</evidence>
<sequence>MFDTTVPDVPVVDVPDVKVVEMGFLPPAALMVAVYVDDVTIGVVSSSSSLLQATKITDISNTGTNNEKRAFITFRDWIT</sequence>
<dbReference type="EMBL" id="BAABHD010000014">
    <property type="protein sequence ID" value="GAA4451108.1"/>
    <property type="molecule type" value="Genomic_DNA"/>
</dbReference>
<protein>
    <submittedName>
        <fullName evidence="1">Uncharacterized protein</fullName>
    </submittedName>
</protein>
<reference evidence="2" key="1">
    <citation type="journal article" date="2019" name="Int. J. Syst. Evol. Microbiol.">
        <title>The Global Catalogue of Microorganisms (GCM) 10K type strain sequencing project: providing services to taxonomists for standard genome sequencing and annotation.</title>
        <authorList>
            <consortium name="The Broad Institute Genomics Platform"/>
            <consortium name="The Broad Institute Genome Sequencing Center for Infectious Disease"/>
            <person name="Wu L."/>
            <person name="Ma J."/>
        </authorList>
    </citation>
    <scope>NUCLEOTIDE SEQUENCE [LARGE SCALE GENOMIC DNA]</scope>
    <source>
        <strain evidence="2">JCM 17927</strain>
    </source>
</reference>
<accession>A0ABP8MLV7</accession>
<dbReference type="Proteomes" id="UP001501175">
    <property type="component" value="Unassembled WGS sequence"/>
</dbReference>
<organism evidence="1 2">
    <name type="scientific">Nibrella saemangeumensis</name>
    <dbReference type="NCBI Taxonomy" id="1084526"/>
    <lineage>
        <taxon>Bacteria</taxon>
        <taxon>Pseudomonadati</taxon>
        <taxon>Bacteroidota</taxon>
        <taxon>Cytophagia</taxon>
        <taxon>Cytophagales</taxon>
        <taxon>Spirosomataceae</taxon>
        <taxon>Nibrella</taxon>
    </lineage>
</organism>
<gene>
    <name evidence="1" type="ORF">GCM10023189_12640</name>
</gene>
<proteinExistence type="predicted"/>
<comment type="caution">
    <text evidence="1">The sequence shown here is derived from an EMBL/GenBank/DDBJ whole genome shotgun (WGS) entry which is preliminary data.</text>
</comment>
<evidence type="ECO:0000313" key="2">
    <source>
        <dbReference type="Proteomes" id="UP001501175"/>
    </source>
</evidence>
<keyword evidence="2" id="KW-1185">Reference proteome</keyword>
<name>A0ABP8MLV7_9BACT</name>